<reference evidence="1 2" key="1">
    <citation type="journal article" date="2012" name="J. Bacteriol.">
        <title>Whole-genome sequences of Bacillus subtilis and close relatives.</title>
        <authorList>
            <person name="Earl A.M."/>
            <person name="Eppinger M."/>
            <person name="Fricke W.F."/>
            <person name="Rosovitz M.J."/>
            <person name="Rasko D.A."/>
            <person name="Daugherty S."/>
            <person name="Losick R."/>
            <person name="Kolter R."/>
            <person name="Ravel J."/>
        </authorList>
    </citation>
    <scope>NUCLEOTIDE SEQUENCE [LARGE SCALE GENOMIC DNA]</scope>
    <source>
        <strain evidence="2">DSM 15029 / JCM 12233 / NBRC 101239 / NRRL B-23049 / TU-B-10</strain>
    </source>
</reference>
<dbReference type="KEGG" id="bst:GYO_3750"/>
<dbReference type="Proteomes" id="UP000002651">
    <property type="component" value="Chromosome"/>
</dbReference>
<evidence type="ECO:0000313" key="2">
    <source>
        <dbReference type="Proteomes" id="UP000002651"/>
    </source>
</evidence>
<name>G4P0Z6_BACS4</name>
<protein>
    <submittedName>
        <fullName evidence="1">Uncharacterized protein</fullName>
    </submittedName>
</protein>
<keyword evidence="2" id="KW-1185">Reference proteome</keyword>
<organism evidence="1 2">
    <name type="scientific">Bacillus spizizenii (strain DSM 15029 / JCM 12233 / NBRC 101239 / NRRL B-23049 / TU-B-10)</name>
    <name type="common">Bacillus subtilis subsp. spizizenii</name>
    <dbReference type="NCBI Taxonomy" id="1052585"/>
    <lineage>
        <taxon>Bacteria</taxon>
        <taxon>Bacillati</taxon>
        <taxon>Bacillota</taxon>
        <taxon>Bacilli</taxon>
        <taxon>Bacillales</taxon>
        <taxon>Bacillaceae</taxon>
        <taxon>Bacillus</taxon>
    </lineage>
</organism>
<sequence length="58" mass="6874">MFFRDISRKMCNNQLISRAIPQVPHVRTTETEPQMVQSFYMMQEELVDICGKGSKIFY</sequence>
<evidence type="ECO:0000313" key="1">
    <source>
        <dbReference type="EMBL" id="AEP88325.1"/>
    </source>
</evidence>
<accession>G4P0Z6</accession>
<dbReference type="HOGENOM" id="CLU_2969888_0_0_9"/>
<proteinExistence type="predicted"/>
<gene>
    <name evidence="1" type="ordered locus">GYO_3750</name>
</gene>
<dbReference type="STRING" id="1052585.GYO_3750"/>
<dbReference type="EMBL" id="CP002905">
    <property type="protein sequence ID" value="AEP88325.1"/>
    <property type="molecule type" value="Genomic_DNA"/>
</dbReference>
<dbReference type="AlphaFoldDB" id="G4P0Z6"/>